<dbReference type="InterPro" id="IPR058806">
    <property type="entry name" value="MamI"/>
</dbReference>
<gene>
    <name evidence="2" type="primary">mamI</name>
    <name evidence="2" type="ORF">ASN18_0126</name>
</gene>
<sequence length="76" mass="8410">MLSIVFGLIAMCLGLWGMVTYWWYVVDVFLAVLPVALLFGGFVALVAGIRNTGLKAKVKNFNGKMPQDETASERDR</sequence>
<feature type="transmembrane region" description="Helical" evidence="1">
    <location>
        <begin position="30"/>
        <end position="49"/>
    </location>
</feature>
<keyword evidence="1" id="KW-0812">Transmembrane</keyword>
<accession>A0ABR5SNH1</accession>
<evidence type="ECO:0000313" key="2">
    <source>
        <dbReference type="EMBL" id="KWT94837.1"/>
    </source>
</evidence>
<name>A0ABR5SNH1_9BACT</name>
<dbReference type="EMBL" id="LNQR01000003">
    <property type="protein sequence ID" value="KWT94837.1"/>
    <property type="molecule type" value="Genomic_DNA"/>
</dbReference>
<reference evidence="2 3" key="1">
    <citation type="submission" date="2015-11" db="EMBL/GenBank/DDBJ databases">
        <authorList>
            <person name="Lin W."/>
        </authorList>
    </citation>
    <scope>NUCLEOTIDE SEQUENCE [LARGE SCALE GENOMIC DNA]</scope>
    <source>
        <strain evidence="2 3">HCH-1</strain>
    </source>
</reference>
<protein>
    <submittedName>
        <fullName evidence="2">Magnetosome protein MamI</fullName>
    </submittedName>
</protein>
<keyword evidence="1" id="KW-0472">Membrane</keyword>
<evidence type="ECO:0000313" key="3">
    <source>
        <dbReference type="Proteomes" id="UP000060487"/>
    </source>
</evidence>
<dbReference type="Proteomes" id="UP000060487">
    <property type="component" value="Unassembled WGS sequence"/>
</dbReference>
<feature type="transmembrane region" description="Helical" evidence="1">
    <location>
        <begin position="5"/>
        <end position="24"/>
    </location>
</feature>
<keyword evidence="1" id="KW-1133">Transmembrane helix</keyword>
<evidence type="ECO:0000256" key="1">
    <source>
        <dbReference type="SAM" id="Phobius"/>
    </source>
</evidence>
<comment type="caution">
    <text evidence="2">The sequence shown here is derived from an EMBL/GenBank/DDBJ whole genome shotgun (WGS) entry which is preliminary data.</text>
</comment>
<keyword evidence="3" id="KW-1185">Reference proteome</keyword>
<proteinExistence type="predicted"/>
<dbReference type="RefSeq" id="WP_085050662.1">
    <property type="nucleotide sequence ID" value="NZ_LNQR01000003.1"/>
</dbReference>
<organism evidence="2 3">
    <name type="scientific">Candidatus Magnetominusculus xianensis</name>
    <dbReference type="NCBI Taxonomy" id="1748249"/>
    <lineage>
        <taxon>Bacteria</taxon>
        <taxon>Pseudomonadati</taxon>
        <taxon>Nitrospirota</taxon>
        <taxon>Nitrospiria</taxon>
        <taxon>Nitrospirales</taxon>
        <taxon>Nitrospiraceae</taxon>
        <taxon>Candidatus Magnetominusculus</taxon>
    </lineage>
</organism>
<dbReference type="Pfam" id="PF26391">
    <property type="entry name" value="MamI"/>
    <property type="match status" value="1"/>
</dbReference>